<dbReference type="AlphaFoldDB" id="A0A381YFC4"/>
<dbReference type="EMBL" id="UINC01017986">
    <property type="protein sequence ID" value="SVA75127.1"/>
    <property type="molecule type" value="Genomic_DNA"/>
</dbReference>
<evidence type="ECO:0000313" key="1">
    <source>
        <dbReference type="EMBL" id="SVA75127.1"/>
    </source>
</evidence>
<reference evidence="1" key="1">
    <citation type="submission" date="2018-05" db="EMBL/GenBank/DDBJ databases">
        <authorList>
            <person name="Lanie J.A."/>
            <person name="Ng W.-L."/>
            <person name="Kazmierczak K.M."/>
            <person name="Andrzejewski T.M."/>
            <person name="Davidsen T.M."/>
            <person name="Wayne K.J."/>
            <person name="Tettelin H."/>
            <person name="Glass J.I."/>
            <person name="Rusch D."/>
            <person name="Podicherti R."/>
            <person name="Tsui H.-C.T."/>
            <person name="Winkler M.E."/>
        </authorList>
    </citation>
    <scope>NUCLEOTIDE SEQUENCE</scope>
</reference>
<organism evidence="1">
    <name type="scientific">marine metagenome</name>
    <dbReference type="NCBI Taxonomy" id="408172"/>
    <lineage>
        <taxon>unclassified sequences</taxon>
        <taxon>metagenomes</taxon>
        <taxon>ecological metagenomes</taxon>
    </lineage>
</organism>
<proteinExistence type="predicted"/>
<protein>
    <submittedName>
        <fullName evidence="1">Uncharacterized protein</fullName>
    </submittedName>
</protein>
<name>A0A381YFC4_9ZZZZ</name>
<accession>A0A381YFC4</accession>
<sequence length="36" mass="4151">MKPVLEVFQQLLIGFVQFRVHPIEHPAGVSHRVVNQ</sequence>
<gene>
    <name evidence="1" type="ORF">METZ01_LOCUS127981</name>
</gene>